<evidence type="ECO:0000256" key="2">
    <source>
        <dbReference type="SAM" id="MobiDB-lite"/>
    </source>
</evidence>
<feature type="region of interest" description="Disordered" evidence="2">
    <location>
        <begin position="456"/>
        <end position="595"/>
    </location>
</feature>
<feature type="coiled-coil region" evidence="1">
    <location>
        <begin position="236"/>
        <end position="263"/>
    </location>
</feature>
<feature type="compositionally biased region" description="Basic and acidic residues" evidence="2">
    <location>
        <begin position="457"/>
        <end position="533"/>
    </location>
</feature>
<dbReference type="AlphaFoldDB" id="A0AAX4PF75"/>
<proteinExistence type="predicted"/>
<dbReference type="EMBL" id="CP151510">
    <property type="protein sequence ID" value="WZN64902.1"/>
    <property type="molecule type" value="Genomic_DNA"/>
</dbReference>
<evidence type="ECO:0000256" key="1">
    <source>
        <dbReference type="SAM" id="Coils"/>
    </source>
</evidence>
<gene>
    <name evidence="3" type="ORF">HKI87_10g64590</name>
</gene>
<reference evidence="3 4" key="1">
    <citation type="submission" date="2024-03" db="EMBL/GenBank/DDBJ databases">
        <title>Complete genome sequence of the green alga Chloropicon roscoffensis RCC1871.</title>
        <authorList>
            <person name="Lemieux C."/>
            <person name="Pombert J.-F."/>
            <person name="Otis C."/>
            <person name="Turmel M."/>
        </authorList>
    </citation>
    <scope>NUCLEOTIDE SEQUENCE [LARGE SCALE GENOMIC DNA]</scope>
    <source>
        <strain evidence="3 4">RCC1871</strain>
    </source>
</reference>
<organism evidence="3 4">
    <name type="scientific">Chloropicon roscoffensis</name>
    <dbReference type="NCBI Taxonomy" id="1461544"/>
    <lineage>
        <taxon>Eukaryota</taxon>
        <taxon>Viridiplantae</taxon>
        <taxon>Chlorophyta</taxon>
        <taxon>Chloropicophyceae</taxon>
        <taxon>Chloropicales</taxon>
        <taxon>Chloropicaceae</taxon>
        <taxon>Chloropicon</taxon>
    </lineage>
</organism>
<protein>
    <submittedName>
        <fullName evidence="3">Uncharacterized protein</fullName>
    </submittedName>
</protein>
<accession>A0AAX4PF75</accession>
<name>A0AAX4PF75_9CHLO</name>
<evidence type="ECO:0000313" key="4">
    <source>
        <dbReference type="Proteomes" id="UP001472866"/>
    </source>
</evidence>
<keyword evidence="1" id="KW-0175">Coiled coil</keyword>
<evidence type="ECO:0000313" key="3">
    <source>
        <dbReference type="EMBL" id="WZN64902.1"/>
    </source>
</evidence>
<keyword evidence="4" id="KW-1185">Reference proteome</keyword>
<feature type="compositionally biased region" description="Low complexity" evidence="2">
    <location>
        <begin position="534"/>
        <end position="548"/>
    </location>
</feature>
<feature type="compositionally biased region" description="Basic residues" evidence="2">
    <location>
        <begin position="549"/>
        <end position="558"/>
    </location>
</feature>
<feature type="compositionally biased region" description="Basic and acidic residues" evidence="2">
    <location>
        <begin position="575"/>
        <end position="589"/>
    </location>
</feature>
<dbReference type="Proteomes" id="UP001472866">
    <property type="component" value="Chromosome 10"/>
</dbReference>
<sequence length="604" mass="68084">MVSSEIEPSVIGARYPGRMRADLSGGAAAEPPHAVNFDRNRTIHHHHHQVTTSMTTVTAYQSDGALTIKRMKEMAEEQHHRNVELQAGNCQLASQLKQAQQQIADLKKVFKAERLGYSDVKSKQDRLDRHLEDFNGILEGIDIAHLKLGETTNRCQSQHEDFSSRLAKTLEEITRAQAQQKESVGRYLDLERRVSEVSDRVAQAREANRKISGELVTSRALASEKADQERECRDRLGESRAQQARLEAELSEARARHEQESKQKAIETEVLKQELSRTVSSLNGYLELRQREHDEKVRAQTELSEERARWSRAEARTREALGAFEAKVAEAQAGRQRDAETMLSRCEGRVTAMARGVGRAAREVAGLRSRCDAQAKKLKQSEDLACTVNRQNDELTARVASVAADLEQASSKLVMKTSEAEMARKESQDLRRQLRATKEEQKQYCVALSNQNASELNKMKEKMKEEGEDLRRRLEEEERGREEEVGAWRAKHDQASKDLESAREGHRAEAEALRGELREARAEATRLREERARAAAPAAKPRQPAAAPARRKAARSKARQGTSPPPPPKPKRQPLVHETRKPKAAKAGDFDLFGDDMLLDPYSF</sequence>